<evidence type="ECO:0000313" key="3">
    <source>
        <dbReference type="Proteomes" id="UP001165289"/>
    </source>
</evidence>
<protein>
    <submittedName>
        <fullName evidence="2">Zinc finger MYM-type protein 1-like</fullName>
    </submittedName>
</protein>
<dbReference type="Proteomes" id="UP001165289">
    <property type="component" value="Unassembled WGS sequence"/>
</dbReference>
<dbReference type="PANTHER" id="PTHR45749:SF37">
    <property type="entry name" value="OS05G0311600 PROTEIN"/>
    <property type="match status" value="1"/>
</dbReference>
<dbReference type="AlphaFoldDB" id="A0AAV7KEG8"/>
<name>A0AAV7KEG8_9METZ</name>
<dbReference type="EMBL" id="JAKMXF010000052">
    <property type="protein sequence ID" value="KAI6659732.1"/>
    <property type="molecule type" value="Genomic_DNA"/>
</dbReference>
<keyword evidence="3" id="KW-1185">Reference proteome</keyword>
<feature type="domain" description="DUF4371" evidence="1">
    <location>
        <begin position="46"/>
        <end position="159"/>
    </location>
</feature>
<dbReference type="PANTHER" id="PTHR45749">
    <property type="match status" value="1"/>
</dbReference>
<evidence type="ECO:0000259" key="1">
    <source>
        <dbReference type="Pfam" id="PF14291"/>
    </source>
</evidence>
<comment type="caution">
    <text evidence="2">The sequence shown here is derived from an EMBL/GenBank/DDBJ whole genome shotgun (WGS) entry which is preliminary data.</text>
</comment>
<organism evidence="2 3">
    <name type="scientific">Oopsacas minuta</name>
    <dbReference type="NCBI Taxonomy" id="111878"/>
    <lineage>
        <taxon>Eukaryota</taxon>
        <taxon>Metazoa</taxon>
        <taxon>Porifera</taxon>
        <taxon>Hexactinellida</taxon>
        <taxon>Hexasterophora</taxon>
        <taxon>Lyssacinosida</taxon>
        <taxon>Leucopsacidae</taxon>
        <taxon>Oopsacas</taxon>
    </lineage>
</organism>
<accession>A0AAV7KEG8</accession>
<proteinExistence type="predicted"/>
<dbReference type="InterPro" id="IPR025398">
    <property type="entry name" value="DUF4371"/>
</dbReference>
<sequence length="160" mass="18602">MQWADWKINEHFGTSVDHRLETGRRERINLDEQYLKTFAEVLLLCSRTEISLRGHDESIESNNRGNFLEILDVVADHDTLVKKRMEMGQKNAKYLSGIIQNEILNVMGNMVRDFICTDIRVAEFCYLIANESKDASKKEQLSICVRYVNANSILNERFLT</sequence>
<dbReference type="Pfam" id="PF14291">
    <property type="entry name" value="DUF4371"/>
    <property type="match status" value="1"/>
</dbReference>
<gene>
    <name evidence="2" type="ORF">LOD99_10701</name>
</gene>
<evidence type="ECO:0000313" key="2">
    <source>
        <dbReference type="EMBL" id="KAI6659732.1"/>
    </source>
</evidence>
<reference evidence="2 3" key="1">
    <citation type="journal article" date="2023" name="BMC Biol.">
        <title>The compact genome of the sponge Oopsacas minuta (Hexactinellida) is lacking key metazoan core genes.</title>
        <authorList>
            <person name="Santini S."/>
            <person name="Schenkelaars Q."/>
            <person name="Jourda C."/>
            <person name="Duchesne M."/>
            <person name="Belahbib H."/>
            <person name="Rocher C."/>
            <person name="Selva M."/>
            <person name="Riesgo A."/>
            <person name="Vervoort M."/>
            <person name="Leys S.P."/>
            <person name="Kodjabachian L."/>
            <person name="Le Bivic A."/>
            <person name="Borchiellini C."/>
            <person name="Claverie J.M."/>
            <person name="Renard E."/>
        </authorList>
    </citation>
    <scope>NUCLEOTIDE SEQUENCE [LARGE SCALE GENOMIC DNA]</scope>
    <source>
        <strain evidence="2">SPO-2</strain>
    </source>
</reference>